<dbReference type="AlphaFoldDB" id="A0A9D2ML87"/>
<feature type="transmembrane region" description="Helical" evidence="3">
    <location>
        <begin position="21"/>
        <end position="45"/>
    </location>
</feature>
<dbReference type="InterPro" id="IPR050922">
    <property type="entry name" value="LytR/CpsA/Psr_CW_biosynth"/>
</dbReference>
<dbReference type="NCBIfam" id="TIGR00350">
    <property type="entry name" value="lytR_cpsA_psr"/>
    <property type="match status" value="1"/>
</dbReference>
<name>A0A9D2ML87_9FIRM</name>
<comment type="similarity">
    <text evidence="1">Belongs to the LytR/CpsA/Psr (LCP) family.</text>
</comment>
<protein>
    <submittedName>
        <fullName evidence="5">LCP family protein</fullName>
    </submittedName>
</protein>
<reference evidence="5" key="2">
    <citation type="submission" date="2021-04" db="EMBL/GenBank/DDBJ databases">
        <authorList>
            <person name="Gilroy R."/>
        </authorList>
    </citation>
    <scope>NUCLEOTIDE SEQUENCE</scope>
    <source>
        <strain evidence="5">CHK192-8294</strain>
    </source>
</reference>
<dbReference type="PANTHER" id="PTHR33392">
    <property type="entry name" value="POLYISOPRENYL-TEICHOIC ACID--PEPTIDOGLYCAN TEICHOIC ACID TRANSFERASE TAGU"/>
    <property type="match status" value="1"/>
</dbReference>
<keyword evidence="3" id="KW-0472">Membrane</keyword>
<feature type="domain" description="Cell envelope-related transcriptional attenuator" evidence="4">
    <location>
        <begin position="99"/>
        <end position="262"/>
    </location>
</feature>
<evidence type="ECO:0000313" key="5">
    <source>
        <dbReference type="EMBL" id="HJB80501.1"/>
    </source>
</evidence>
<keyword evidence="3" id="KW-1133">Transmembrane helix</keyword>
<keyword evidence="3" id="KW-0812">Transmembrane</keyword>
<feature type="compositionally biased region" description="Polar residues" evidence="2">
    <location>
        <begin position="61"/>
        <end position="76"/>
    </location>
</feature>
<proteinExistence type="inferred from homology"/>
<dbReference type="InterPro" id="IPR004474">
    <property type="entry name" value="LytR_CpsA_psr"/>
</dbReference>
<dbReference type="PANTHER" id="PTHR33392:SF6">
    <property type="entry name" value="POLYISOPRENYL-TEICHOIC ACID--PEPTIDOGLYCAN TEICHOIC ACID TRANSFERASE TAGU"/>
    <property type="match status" value="1"/>
</dbReference>
<comment type="caution">
    <text evidence="5">The sequence shown here is derived from an EMBL/GenBank/DDBJ whole genome shotgun (WGS) entry which is preliminary data.</text>
</comment>
<sequence length="364" mass="40284">MAKRLMKKEKIPLSPGQKVAKILFIILAVVAVLVVAFIITFKLLAQPPKIAEETPPPAESGGNTLQSPDPEESAQQAMQRKDYTYTFLLCASDQASGNVDTMIVATYDTVNQTIAMVSIPRDTLIEGVSSKGKHFYKLCNMYPYNGIDALKEEVRNIVGFPIDFYVKVNTQGFVRLVDAVGGVNFNVPVHMSYDDPTQDLHIHFEPGMQYLTGTDALKVVRCRKNSDGPGVYPHNIYDAYPDADIGRTKTQRELIMTVLKKAISQPLNLPTYYDIFMENVETDLSVTDLAFFADKGLSFDFDNVTATSLPGDGTVKYKGVDWCYELYPGKVLEIVNTSGLNPYTTDITADMLDITQSGTVTQPD</sequence>
<gene>
    <name evidence="5" type="ORF">H9712_05910</name>
</gene>
<dbReference type="Pfam" id="PF03816">
    <property type="entry name" value="LytR_cpsA_psr"/>
    <property type="match status" value="1"/>
</dbReference>
<evidence type="ECO:0000256" key="1">
    <source>
        <dbReference type="ARBA" id="ARBA00006068"/>
    </source>
</evidence>
<evidence type="ECO:0000259" key="4">
    <source>
        <dbReference type="Pfam" id="PF03816"/>
    </source>
</evidence>
<feature type="region of interest" description="Disordered" evidence="2">
    <location>
        <begin position="52"/>
        <end position="76"/>
    </location>
</feature>
<organism evidence="5 6">
    <name type="scientific">Candidatus Flavonifractor intestinigallinarum</name>
    <dbReference type="NCBI Taxonomy" id="2838586"/>
    <lineage>
        <taxon>Bacteria</taxon>
        <taxon>Bacillati</taxon>
        <taxon>Bacillota</taxon>
        <taxon>Clostridia</taxon>
        <taxon>Eubacteriales</taxon>
        <taxon>Oscillospiraceae</taxon>
        <taxon>Flavonifractor</taxon>
    </lineage>
</organism>
<reference evidence="5" key="1">
    <citation type="journal article" date="2021" name="PeerJ">
        <title>Extensive microbial diversity within the chicken gut microbiome revealed by metagenomics and culture.</title>
        <authorList>
            <person name="Gilroy R."/>
            <person name="Ravi A."/>
            <person name="Getino M."/>
            <person name="Pursley I."/>
            <person name="Horton D.L."/>
            <person name="Alikhan N.F."/>
            <person name="Baker D."/>
            <person name="Gharbi K."/>
            <person name="Hall N."/>
            <person name="Watson M."/>
            <person name="Adriaenssens E.M."/>
            <person name="Foster-Nyarko E."/>
            <person name="Jarju S."/>
            <person name="Secka A."/>
            <person name="Antonio M."/>
            <person name="Oren A."/>
            <person name="Chaudhuri R.R."/>
            <person name="La Ragione R."/>
            <person name="Hildebrand F."/>
            <person name="Pallen M.J."/>
        </authorList>
    </citation>
    <scope>NUCLEOTIDE SEQUENCE</scope>
    <source>
        <strain evidence="5">CHK192-8294</strain>
    </source>
</reference>
<dbReference type="Proteomes" id="UP000823921">
    <property type="component" value="Unassembled WGS sequence"/>
</dbReference>
<dbReference type="EMBL" id="DWXO01000058">
    <property type="protein sequence ID" value="HJB80501.1"/>
    <property type="molecule type" value="Genomic_DNA"/>
</dbReference>
<accession>A0A9D2ML87</accession>
<evidence type="ECO:0000256" key="2">
    <source>
        <dbReference type="SAM" id="MobiDB-lite"/>
    </source>
</evidence>
<dbReference type="Gene3D" id="3.40.630.190">
    <property type="entry name" value="LCP protein"/>
    <property type="match status" value="1"/>
</dbReference>
<evidence type="ECO:0000256" key="3">
    <source>
        <dbReference type="SAM" id="Phobius"/>
    </source>
</evidence>
<evidence type="ECO:0000313" key="6">
    <source>
        <dbReference type="Proteomes" id="UP000823921"/>
    </source>
</evidence>